<comment type="similarity">
    <text evidence="2">Belongs to the PilY1 family.</text>
</comment>
<feature type="compositionally biased region" description="Basic and acidic residues" evidence="7">
    <location>
        <begin position="1311"/>
        <end position="1323"/>
    </location>
</feature>
<dbReference type="Gene3D" id="2.130.10.10">
    <property type="entry name" value="YVTN repeat-like/Quinoprotein amine dehydrogenase"/>
    <property type="match status" value="1"/>
</dbReference>
<feature type="region of interest" description="Disordered" evidence="7">
    <location>
        <begin position="1301"/>
        <end position="1323"/>
    </location>
</feature>
<feature type="domain" description="PilY1 beta-propeller" evidence="9">
    <location>
        <begin position="1000"/>
        <end position="1113"/>
    </location>
</feature>
<organism evidence="10 11">
    <name type="scientific">Salinisphaera shabanensis E1L3A</name>
    <dbReference type="NCBI Taxonomy" id="1033802"/>
    <lineage>
        <taxon>Bacteria</taxon>
        <taxon>Pseudomonadati</taxon>
        <taxon>Pseudomonadota</taxon>
        <taxon>Gammaproteobacteria</taxon>
        <taxon>Salinisphaerales</taxon>
        <taxon>Salinisphaeraceae</taxon>
        <taxon>Salinisphaera</taxon>
    </lineage>
</organism>
<comment type="caution">
    <text evidence="10">The sequence shown here is derived from an EMBL/GenBank/DDBJ whole genome shotgun (WGS) entry which is preliminary data.</text>
</comment>
<dbReference type="InterPro" id="IPR008707">
    <property type="entry name" value="B-propeller_PilY1"/>
</dbReference>
<proteinExistence type="inferred from homology"/>
<evidence type="ECO:0000256" key="4">
    <source>
        <dbReference type="ARBA" id="ARBA00022723"/>
    </source>
</evidence>
<accession>U2FU33</accession>
<evidence type="ECO:0000256" key="8">
    <source>
        <dbReference type="SAM" id="SignalP"/>
    </source>
</evidence>
<dbReference type="GO" id="GO:0046872">
    <property type="term" value="F:metal ion binding"/>
    <property type="evidence" value="ECO:0007669"/>
    <property type="project" value="UniProtKB-KW"/>
</dbReference>
<dbReference type="InterPro" id="IPR011047">
    <property type="entry name" value="Quinoprotein_ADH-like_sf"/>
</dbReference>
<gene>
    <name evidence="10" type="ORF">SSPSH_003250</name>
</gene>
<evidence type="ECO:0000313" key="10">
    <source>
        <dbReference type="EMBL" id="ERJ17893.1"/>
    </source>
</evidence>
<keyword evidence="10" id="KW-0456">Lyase</keyword>
<dbReference type="SUPFAM" id="SSF50998">
    <property type="entry name" value="Quinoprotein alcohol dehydrogenase-like"/>
    <property type="match status" value="1"/>
</dbReference>
<keyword evidence="11" id="KW-1185">Reference proteome</keyword>
<dbReference type="eggNOG" id="COG3419">
    <property type="taxonomic scope" value="Bacteria"/>
</dbReference>
<evidence type="ECO:0000259" key="9">
    <source>
        <dbReference type="Pfam" id="PF05567"/>
    </source>
</evidence>
<keyword evidence="8" id="KW-0732">Signal</keyword>
<dbReference type="EC" id="4.2.1.3" evidence="10"/>
<keyword evidence="5" id="KW-0106">Calcium</keyword>
<feature type="domain" description="PilY1 beta-propeller" evidence="9">
    <location>
        <begin position="714"/>
        <end position="939"/>
    </location>
</feature>
<dbReference type="GO" id="GO:0003994">
    <property type="term" value="F:aconitate hydratase activity"/>
    <property type="evidence" value="ECO:0007669"/>
    <property type="project" value="UniProtKB-EC"/>
</dbReference>
<evidence type="ECO:0000256" key="1">
    <source>
        <dbReference type="ARBA" id="ARBA00004561"/>
    </source>
</evidence>
<dbReference type="InterPro" id="IPR015943">
    <property type="entry name" value="WD40/YVTN_repeat-like_dom_sf"/>
</dbReference>
<reference evidence="10 11" key="1">
    <citation type="journal article" date="2011" name="J. Bacteriol.">
        <title>Genome sequence of Salinisphaera shabanensis, a gammaproteobacterium from the harsh, variable environment of the brine-seawater interface of the Shaban Deep in the Red Sea.</title>
        <authorList>
            <person name="Antunes A."/>
            <person name="Alam I."/>
            <person name="Bajic V.B."/>
            <person name="Stingl U."/>
        </authorList>
    </citation>
    <scope>NUCLEOTIDE SEQUENCE [LARGE SCALE GENOMIC DNA]</scope>
    <source>
        <strain evidence="10 11">E1L3A</strain>
    </source>
</reference>
<reference evidence="10 11" key="2">
    <citation type="journal article" date="2013" name="PLoS ONE">
        <title>INDIGO - INtegrated Data Warehouse of MIcrobial GenOmes with Examples from the Red Sea Extremophiles.</title>
        <authorList>
            <person name="Alam I."/>
            <person name="Antunes A."/>
            <person name="Kamau A.A."/>
            <person name="Ba Alawi W."/>
            <person name="Kalkatawi M."/>
            <person name="Stingl U."/>
            <person name="Bajic V.B."/>
        </authorList>
    </citation>
    <scope>NUCLEOTIDE SEQUENCE [LARGE SCALE GENOMIC DNA]</scope>
    <source>
        <strain evidence="10 11">E1L3A</strain>
    </source>
</reference>
<dbReference type="EMBL" id="AFNV02000026">
    <property type="protein sequence ID" value="ERJ17893.1"/>
    <property type="molecule type" value="Genomic_DNA"/>
</dbReference>
<feature type="signal peptide" evidence="8">
    <location>
        <begin position="1"/>
        <end position="27"/>
    </location>
</feature>
<dbReference type="Pfam" id="PF05567">
    <property type="entry name" value="T4P_PilY1"/>
    <property type="match status" value="2"/>
</dbReference>
<evidence type="ECO:0000256" key="7">
    <source>
        <dbReference type="SAM" id="MobiDB-lite"/>
    </source>
</evidence>
<evidence type="ECO:0000256" key="5">
    <source>
        <dbReference type="ARBA" id="ARBA00022837"/>
    </source>
</evidence>
<evidence type="ECO:0000256" key="6">
    <source>
        <dbReference type="ARBA" id="ARBA00023263"/>
    </source>
</evidence>
<dbReference type="Proteomes" id="UP000006242">
    <property type="component" value="Unassembled WGS sequence"/>
</dbReference>
<dbReference type="RefSeq" id="WP_021031854.1">
    <property type="nucleotide sequence ID" value="NZ_AFNV02000026.1"/>
</dbReference>
<dbReference type="STRING" id="1033802.SSPSH_003250"/>
<keyword evidence="4" id="KW-0479">Metal-binding</keyword>
<sequence length="1323" mass="144814">MKILGYPLHSAMLIAAISSWPGTSAQAASYLELSQEPLFAGTNAPPNVLVAVDDSGSMDLETLFPTDDGFLFWNDNANGTADSSGTFYNSGETYGYVFPFDQVQSGQSLTVPPIPGMAYVRSHEYNKSYFNPATTYEPWLGYDDSKSAEALNDPEENAGITNLTQTQAGTFDFRRGMTIPGSDGSSNITYTCVNESLSFLTYTPSAQEIRNGACSQTFFGIRYRLVASPGPSKPDEVVNSPARRQLTYFPATFFLKPGTSLPPEYGYKTTKIIQGKGPRAETLNGYEIKSDNFDSTAKYEKAIQNFANWFTYYRKRHLATRGGIVAAFEDIDDVRVGACTINNRRDLRTGSSNLTMLELNDSPTQANQASPREQFYSSVFNIDYTSNRGTPNREALKYLGSQLEGNRSIITAPCQRNFAILFTDGFSNPSTGHNVGNVDGNYGAPFADSREDTIADIAMRYYKELDVPVTSLLKVPEACKEENPPLELDCETDLHMTTFGVTLNQSGTLFNTENQGNPYANPGNWPRWKWPDVNSGGRSKKQIDDLWHATINTRGDLLNATTPKDIASKFTTALQRILGEQGSATSLSLNSPNLTGDSVGYQAGFTSGAWTGELKALPQLSNGAFDDPLWEASSALSDPASDNYRAPKDRVILTSKRSNCGNGNNNLTPAPFRFDSLKNGCKPLSQDEVDYLRGDRTNERANNGDLRNRYSNILGDIVNSSPLYVGPPNRVRYPYDWNDLLRNGNERTIEDIAGPYTDFQNGGFAEAAKNRIPMVYVGANDGMLHGFDARTGEERLAYVPGSLTDELGQLTRPDYLHRYFVDGTPASGDVVINTGSGRQWRTVLVGALGAGGRSVYALDVTDPAAFSENNPGQTVLWEFQDDELGNVVGQPSIVRLHNGRWAAVFGNGYNSERGSAQLFIVDIETGDLLRKIDTFARPGSAPDICELASTVDPSCNNGSAAKVTVCHRGNTKEISVSALNGHLGHGDLRGECGATDEEKVNGLSEVFPVDLDGDFITDYIYAGDLYGNVWKFDLTSSSSESWKVGLDGKALFKAVDDDGNRQPITSQPQVGVHPYGSRYGVMVYFGTGKYLESNDRDADTDARNTFYGIWDLDVFTFNDANNGRPLFSTSLKSEIPRSRLLRQTITETIGSNGQTYRLVSDNPILYQTQNDSRSDTSHRGWYINLSPNTGEMSVTNSRIESNTIAFSTTIPNTETCAASGTGYFMLLDRRNGGRTDYPAFDLNGDGQLNVPNDTVSRTENGKDVNVGASGVLIKQGIPGAASHQQDKANGKAFYIVPTSDGSIRTVATPPDPDRRRSWREIRR</sequence>
<comment type="subcellular location">
    <subcellularLocation>
        <location evidence="1">Fimbrium</location>
    </subcellularLocation>
</comment>
<protein>
    <submittedName>
        <fullName evidence="10">Type IV pilus assembly protein PilY1</fullName>
        <ecNumber evidence="10">4.2.1.3</ecNumber>
    </submittedName>
</protein>
<dbReference type="GO" id="GO:0009289">
    <property type="term" value="C:pilus"/>
    <property type="evidence" value="ECO:0007669"/>
    <property type="project" value="UniProtKB-SubCell"/>
</dbReference>
<feature type="chain" id="PRO_5004626445" evidence="8">
    <location>
        <begin position="28"/>
        <end position="1323"/>
    </location>
</feature>
<evidence type="ECO:0000313" key="11">
    <source>
        <dbReference type="Proteomes" id="UP000006242"/>
    </source>
</evidence>
<name>U2FU33_9GAMM</name>
<keyword evidence="3" id="KW-1029">Fimbrium biogenesis</keyword>
<keyword evidence="6" id="KW-0281">Fimbrium</keyword>
<evidence type="ECO:0000256" key="3">
    <source>
        <dbReference type="ARBA" id="ARBA00022558"/>
    </source>
</evidence>
<evidence type="ECO:0000256" key="2">
    <source>
        <dbReference type="ARBA" id="ARBA00008387"/>
    </source>
</evidence>
<dbReference type="OrthoDB" id="7156875at2"/>